<gene>
    <name evidence="1" type="ORF">MGAL_10B093934</name>
</gene>
<proteinExistence type="predicted"/>
<dbReference type="OrthoDB" id="10067014at2759"/>
<dbReference type="Proteomes" id="UP000596742">
    <property type="component" value="Unassembled WGS sequence"/>
</dbReference>
<reference evidence="1" key="1">
    <citation type="submission" date="2018-11" db="EMBL/GenBank/DDBJ databases">
        <authorList>
            <person name="Alioto T."/>
            <person name="Alioto T."/>
        </authorList>
    </citation>
    <scope>NUCLEOTIDE SEQUENCE</scope>
</reference>
<dbReference type="InterPro" id="IPR052787">
    <property type="entry name" value="MAVS"/>
</dbReference>
<comment type="caution">
    <text evidence="1">The sequence shown here is derived from an EMBL/GenBank/DDBJ whole genome shotgun (WGS) entry which is preliminary data.</text>
</comment>
<evidence type="ECO:0008006" key="3">
    <source>
        <dbReference type="Google" id="ProtNLM"/>
    </source>
</evidence>
<evidence type="ECO:0000313" key="1">
    <source>
        <dbReference type="EMBL" id="VDH92651.1"/>
    </source>
</evidence>
<protein>
    <recommendedName>
        <fullName evidence="3">DUF3504 domain-containing protein</fullName>
    </recommendedName>
</protein>
<organism evidence="1 2">
    <name type="scientific">Mytilus galloprovincialis</name>
    <name type="common">Mediterranean mussel</name>
    <dbReference type="NCBI Taxonomy" id="29158"/>
    <lineage>
        <taxon>Eukaryota</taxon>
        <taxon>Metazoa</taxon>
        <taxon>Spiralia</taxon>
        <taxon>Lophotrochozoa</taxon>
        <taxon>Mollusca</taxon>
        <taxon>Bivalvia</taxon>
        <taxon>Autobranchia</taxon>
        <taxon>Pteriomorphia</taxon>
        <taxon>Mytilida</taxon>
        <taxon>Mytiloidea</taxon>
        <taxon>Mytilidae</taxon>
        <taxon>Mytilinae</taxon>
        <taxon>Mytilus</taxon>
    </lineage>
</organism>
<evidence type="ECO:0000313" key="2">
    <source>
        <dbReference type="Proteomes" id="UP000596742"/>
    </source>
</evidence>
<dbReference type="PANTHER" id="PTHR21446">
    <property type="entry name" value="DUF3504 DOMAIN-CONTAINING PROTEIN"/>
    <property type="match status" value="1"/>
</dbReference>
<dbReference type="AlphaFoldDB" id="A0A8B6BN89"/>
<sequence length="265" mass="30818">MFDNEKLSQSDEEMLELDFDLEVPTHNDEDLDELNKILEVEESVPLEPIKMRFIPVPSQQKIDTIAMARTEQTTNRQTTWGVKLFRGWLKENNLQTDFEMTDVSTLNERLKIFYASLQTKNGEEYSKSALIGIRAALSRHLTSPPYNREISLMKDREFMTSNHVMLGLVKIIKREGRDVTIHKKAVSKGDIEKLYSSEVFNLDSPETLQNKVFWHIMLNFGRRGQEGLHSLKKSSYAKFTDDVGRSFYKMTYNESNKTQHGIDNR</sequence>
<accession>A0A8B6BN89</accession>
<keyword evidence="2" id="KW-1185">Reference proteome</keyword>
<name>A0A8B6BN89_MYTGA</name>
<dbReference type="EMBL" id="UYJE01000357">
    <property type="protein sequence ID" value="VDH92651.1"/>
    <property type="molecule type" value="Genomic_DNA"/>
</dbReference>
<dbReference type="PANTHER" id="PTHR21446:SF12">
    <property type="entry name" value="POTASSIUM CHANNEL TETRAMERIZATION DOMAIN CONTAINING 1"/>
    <property type="match status" value="1"/>
</dbReference>